<dbReference type="EMBL" id="SDOX01000009">
    <property type="protein sequence ID" value="TFJ86228.1"/>
    <property type="molecule type" value="Genomic_DNA"/>
</dbReference>
<proteinExistence type="predicted"/>
<protein>
    <submittedName>
        <fullName evidence="2">Uncharacterized protein</fullName>
    </submittedName>
</protein>
<comment type="caution">
    <text evidence="2">The sequence shown here is derived from an EMBL/GenBank/DDBJ whole genome shotgun (WGS) entry which is preliminary data.</text>
</comment>
<dbReference type="AlphaFoldDB" id="A0A4D9DC76"/>
<dbReference type="Proteomes" id="UP000355283">
    <property type="component" value="Unassembled WGS sequence"/>
</dbReference>
<accession>A0A4D9DC76</accession>
<name>A0A4D9DC76_9STRA</name>
<gene>
    <name evidence="2" type="ORF">NSK_002436</name>
</gene>
<organism evidence="2 3">
    <name type="scientific">Nannochloropsis salina CCMP1776</name>
    <dbReference type="NCBI Taxonomy" id="1027361"/>
    <lineage>
        <taxon>Eukaryota</taxon>
        <taxon>Sar</taxon>
        <taxon>Stramenopiles</taxon>
        <taxon>Ochrophyta</taxon>
        <taxon>Eustigmatophyceae</taxon>
        <taxon>Eustigmatales</taxon>
        <taxon>Monodopsidaceae</taxon>
        <taxon>Microchloropsis</taxon>
        <taxon>Microchloropsis salina</taxon>
    </lineage>
</organism>
<sequence length="121" mass="13932">MQHLSDEKKIEEERTDGAQLRQFSDDSGEDLENKDYSHHASDTDVHVEDFSSDRSSEGGGLPFSMHSGKSDEYGLVDEMHEPLGASVPGIGSFYIRRDQVLRRRRREFLRLKRSQKVKLNH</sequence>
<keyword evidence="3" id="KW-1185">Reference proteome</keyword>
<evidence type="ECO:0000313" key="3">
    <source>
        <dbReference type="Proteomes" id="UP000355283"/>
    </source>
</evidence>
<evidence type="ECO:0000256" key="1">
    <source>
        <dbReference type="SAM" id="MobiDB-lite"/>
    </source>
</evidence>
<feature type="compositionally biased region" description="Basic and acidic residues" evidence="1">
    <location>
        <begin position="1"/>
        <end position="16"/>
    </location>
</feature>
<feature type="region of interest" description="Disordered" evidence="1">
    <location>
        <begin position="1"/>
        <end position="71"/>
    </location>
</feature>
<reference evidence="2 3" key="1">
    <citation type="submission" date="2019-01" db="EMBL/GenBank/DDBJ databases">
        <title>Nuclear Genome Assembly of the Microalgal Biofuel strain Nannochloropsis salina CCMP1776.</title>
        <authorList>
            <person name="Hovde B."/>
        </authorList>
    </citation>
    <scope>NUCLEOTIDE SEQUENCE [LARGE SCALE GENOMIC DNA]</scope>
    <source>
        <strain evidence="2 3">CCMP1776</strain>
    </source>
</reference>
<evidence type="ECO:0000313" key="2">
    <source>
        <dbReference type="EMBL" id="TFJ86228.1"/>
    </source>
</evidence>
<feature type="compositionally biased region" description="Basic and acidic residues" evidence="1">
    <location>
        <begin position="31"/>
        <end position="56"/>
    </location>
</feature>